<dbReference type="RefSeq" id="WP_145416888.1">
    <property type="nucleotide sequence ID" value="NZ_CP036526.1"/>
</dbReference>
<feature type="compositionally biased region" description="Polar residues" evidence="1">
    <location>
        <begin position="552"/>
        <end position="562"/>
    </location>
</feature>
<evidence type="ECO:0000313" key="3">
    <source>
        <dbReference type="EMBL" id="QDT09308.1"/>
    </source>
</evidence>
<feature type="compositionally biased region" description="Low complexity" evidence="1">
    <location>
        <begin position="378"/>
        <end position="392"/>
    </location>
</feature>
<organism evidence="3 4">
    <name type="scientific">Stieleria marina</name>
    <dbReference type="NCBI Taxonomy" id="1930275"/>
    <lineage>
        <taxon>Bacteria</taxon>
        <taxon>Pseudomonadati</taxon>
        <taxon>Planctomycetota</taxon>
        <taxon>Planctomycetia</taxon>
        <taxon>Pirellulales</taxon>
        <taxon>Pirellulaceae</taxon>
        <taxon>Stieleria</taxon>
    </lineage>
</organism>
<proteinExistence type="predicted"/>
<feature type="region of interest" description="Disordered" evidence="1">
    <location>
        <begin position="681"/>
        <end position="709"/>
    </location>
</feature>
<feature type="region of interest" description="Disordered" evidence="1">
    <location>
        <begin position="378"/>
        <end position="669"/>
    </location>
</feature>
<evidence type="ECO:0000256" key="2">
    <source>
        <dbReference type="SAM" id="SignalP"/>
    </source>
</evidence>
<gene>
    <name evidence="3" type="ORF">K239x_12540</name>
</gene>
<feature type="chain" id="PRO_5022035462" evidence="2">
    <location>
        <begin position="26"/>
        <end position="709"/>
    </location>
</feature>
<feature type="compositionally biased region" description="Basic and acidic residues" evidence="1">
    <location>
        <begin position="699"/>
        <end position="709"/>
    </location>
</feature>
<feature type="signal peptide" evidence="2">
    <location>
        <begin position="1"/>
        <end position="25"/>
    </location>
</feature>
<dbReference type="EMBL" id="CP036526">
    <property type="protein sequence ID" value="QDT09308.1"/>
    <property type="molecule type" value="Genomic_DNA"/>
</dbReference>
<keyword evidence="2" id="KW-0732">Signal</keyword>
<evidence type="ECO:0000313" key="4">
    <source>
        <dbReference type="Proteomes" id="UP000319817"/>
    </source>
</evidence>
<dbReference type="Proteomes" id="UP000319817">
    <property type="component" value="Chromosome"/>
</dbReference>
<dbReference type="AlphaFoldDB" id="A0A517NQA8"/>
<feature type="compositionally biased region" description="Low complexity" evidence="1">
    <location>
        <begin position="617"/>
        <end position="626"/>
    </location>
</feature>
<protein>
    <submittedName>
        <fullName evidence="3">Uncharacterized protein</fullName>
    </submittedName>
</protein>
<dbReference type="OrthoDB" id="292767at2"/>
<name>A0A517NQA8_9BACT</name>
<accession>A0A517NQA8</accession>
<reference evidence="3 4" key="1">
    <citation type="submission" date="2019-02" db="EMBL/GenBank/DDBJ databases">
        <title>Deep-cultivation of Planctomycetes and their phenomic and genomic characterization uncovers novel biology.</title>
        <authorList>
            <person name="Wiegand S."/>
            <person name="Jogler M."/>
            <person name="Boedeker C."/>
            <person name="Pinto D."/>
            <person name="Vollmers J."/>
            <person name="Rivas-Marin E."/>
            <person name="Kohn T."/>
            <person name="Peeters S.H."/>
            <person name="Heuer A."/>
            <person name="Rast P."/>
            <person name="Oberbeckmann S."/>
            <person name="Bunk B."/>
            <person name="Jeske O."/>
            <person name="Meyerdierks A."/>
            <person name="Storesund J.E."/>
            <person name="Kallscheuer N."/>
            <person name="Luecker S."/>
            <person name="Lage O.M."/>
            <person name="Pohl T."/>
            <person name="Merkel B.J."/>
            <person name="Hornburger P."/>
            <person name="Mueller R.-W."/>
            <person name="Bruemmer F."/>
            <person name="Labrenz M."/>
            <person name="Spormann A.M."/>
            <person name="Op den Camp H."/>
            <person name="Overmann J."/>
            <person name="Amann R."/>
            <person name="Jetten M.S.M."/>
            <person name="Mascher T."/>
            <person name="Medema M.H."/>
            <person name="Devos D.P."/>
            <person name="Kaster A.-K."/>
            <person name="Ovreas L."/>
            <person name="Rohde M."/>
            <person name="Galperin M.Y."/>
            <person name="Jogler C."/>
        </authorList>
    </citation>
    <scope>NUCLEOTIDE SEQUENCE [LARGE SCALE GENOMIC DNA]</scope>
    <source>
        <strain evidence="3 4">K23_9</strain>
    </source>
</reference>
<feature type="compositionally biased region" description="Basic and acidic residues" evidence="1">
    <location>
        <begin position="461"/>
        <end position="481"/>
    </location>
</feature>
<keyword evidence="4" id="KW-1185">Reference proteome</keyword>
<evidence type="ECO:0000256" key="1">
    <source>
        <dbReference type="SAM" id="MobiDB-lite"/>
    </source>
</evidence>
<sequence length="709" mass="75186" precursor="true">MSTRHLSAVLLTLATSFVAASSADAGFGDWLFGRTPTTYAAGYAPTAVVPMGAAPVGVSPVAGYQAQMQTYDNPSVYTGRPVVSGYGTPSGYGANRTAYQLPPSGTVAPVSNWTPLNPAGSGYAANYGAQPTLPPAAAAPTPWAVTNTTVGPPVGAQPFNTVPTMAAPALSYRPSLVQPSLAQPAFGRPNVGGEVPIARALRGANTTSNPFYGTGNVYPNTFGAVPQPYAAGYGTSQITPAASLNGPVIDPLFPNAPRPRVGGLARFFGSLLGTNYQSSYYRAPITYYRPMTAVDPITGTTVTTQQACSSYVQQLQRTPYNSFQPGGGLLPGGFGNQGTTVTPIGPPMPCGSGGCGIAASPAPQPYGPNPYAANPGYAQNPNYAPAPNYGPQFDNSSSFDNQGAVGQVGGIDSPNDRDVIPIPSTEPRGGYYQQNTQPLTGRPESSARGTDQDNVGQPRLESARPRNDEDTYRDGLYRRDVTPYADEDFNKKEDVDQSSYYKSPIDDEPVDLNGPLGRSRYQAQPRYTPEPRQSREQSYTQLAPVAPPLSQPRAQQPVSRTEATAERPVAPAYSTLRPIPDPNPEPSPFRQRDAEANRVTQPSFDITPRYESKMPGPNSESPNSESLGIQAPSVRDLDIRAPKLPPATEQPSADDGWYKRGTANSASARVRVPVREANLSLKQFQGKRPSAPAKSIEPILRDTDGWLPL</sequence>